<accession>A0AAQ4CQH7</accession>
<gene>
    <name evidence="8" type="ORF">SACC_10750</name>
</gene>
<dbReference type="SUPFAM" id="SSF103481">
    <property type="entry name" value="Multidrug resistance efflux transporter EmrE"/>
    <property type="match status" value="1"/>
</dbReference>
<dbReference type="InterPro" id="IPR037185">
    <property type="entry name" value="EmrE-like"/>
</dbReference>
<dbReference type="PANTHER" id="PTHR32322">
    <property type="entry name" value="INNER MEMBRANE TRANSPORTER"/>
    <property type="match status" value="1"/>
</dbReference>
<keyword evidence="2" id="KW-1003">Cell membrane</keyword>
<dbReference type="RefSeq" id="WP_229572005.1">
    <property type="nucleotide sequence ID" value="NZ_AP025226.1"/>
</dbReference>
<comment type="subcellular location">
    <subcellularLocation>
        <location evidence="1">Cell membrane</location>
        <topology evidence="1">Multi-pass membrane protein</topology>
    </subcellularLocation>
</comment>
<dbReference type="Pfam" id="PF00892">
    <property type="entry name" value="EamA"/>
    <property type="match status" value="2"/>
</dbReference>
<feature type="transmembrane region" description="Helical" evidence="6">
    <location>
        <begin position="115"/>
        <end position="132"/>
    </location>
</feature>
<dbReference type="InterPro" id="IPR000620">
    <property type="entry name" value="EamA_dom"/>
</dbReference>
<dbReference type="GeneID" id="68865819"/>
<evidence type="ECO:0000256" key="6">
    <source>
        <dbReference type="SAM" id="Phobius"/>
    </source>
</evidence>
<dbReference type="EMBL" id="AP025226">
    <property type="protein sequence ID" value="BDB98058.1"/>
    <property type="molecule type" value="Genomic_DNA"/>
</dbReference>
<evidence type="ECO:0000259" key="7">
    <source>
        <dbReference type="Pfam" id="PF00892"/>
    </source>
</evidence>
<feature type="domain" description="EamA" evidence="7">
    <location>
        <begin position="9"/>
        <end position="129"/>
    </location>
</feature>
<feature type="transmembrane region" description="Helical" evidence="6">
    <location>
        <begin position="169"/>
        <end position="187"/>
    </location>
</feature>
<dbReference type="Proteomes" id="UP001319921">
    <property type="component" value="Chromosome"/>
</dbReference>
<organism evidence="8 9">
    <name type="scientific">Saccharolobus caldissimus</name>
    <dbReference type="NCBI Taxonomy" id="1702097"/>
    <lineage>
        <taxon>Archaea</taxon>
        <taxon>Thermoproteota</taxon>
        <taxon>Thermoprotei</taxon>
        <taxon>Sulfolobales</taxon>
        <taxon>Sulfolobaceae</taxon>
        <taxon>Saccharolobus</taxon>
    </lineage>
</organism>
<name>A0AAQ4CQH7_9CREN</name>
<feature type="transmembrane region" description="Helical" evidence="6">
    <location>
        <begin position="224"/>
        <end position="247"/>
    </location>
</feature>
<evidence type="ECO:0000313" key="8">
    <source>
        <dbReference type="EMBL" id="BDB98058.1"/>
    </source>
</evidence>
<keyword evidence="9" id="KW-1185">Reference proteome</keyword>
<evidence type="ECO:0000256" key="3">
    <source>
        <dbReference type="ARBA" id="ARBA00022692"/>
    </source>
</evidence>
<feature type="transmembrane region" description="Helical" evidence="6">
    <location>
        <begin position="31"/>
        <end position="52"/>
    </location>
</feature>
<feature type="transmembrane region" description="Helical" evidence="6">
    <location>
        <begin position="138"/>
        <end position="157"/>
    </location>
</feature>
<protein>
    <submittedName>
        <fullName evidence="8">EamA family transporter</fullName>
    </submittedName>
</protein>
<dbReference type="InterPro" id="IPR050638">
    <property type="entry name" value="AA-Vitamin_Transporters"/>
</dbReference>
<dbReference type="AlphaFoldDB" id="A0AAQ4CQH7"/>
<dbReference type="GO" id="GO:0005886">
    <property type="term" value="C:plasma membrane"/>
    <property type="evidence" value="ECO:0007669"/>
    <property type="project" value="UniProtKB-SubCell"/>
</dbReference>
<keyword evidence="5 6" id="KW-0472">Membrane</keyword>
<evidence type="ECO:0000256" key="1">
    <source>
        <dbReference type="ARBA" id="ARBA00004651"/>
    </source>
</evidence>
<evidence type="ECO:0000313" key="9">
    <source>
        <dbReference type="Proteomes" id="UP001319921"/>
    </source>
</evidence>
<dbReference type="KEGG" id="scas:SACC_10750"/>
<proteinExistence type="predicted"/>
<feature type="transmembrane region" description="Helical" evidence="6">
    <location>
        <begin position="253"/>
        <end position="270"/>
    </location>
</feature>
<feature type="transmembrane region" description="Helical" evidence="6">
    <location>
        <begin position="193"/>
        <end position="217"/>
    </location>
</feature>
<evidence type="ECO:0000256" key="4">
    <source>
        <dbReference type="ARBA" id="ARBA00022989"/>
    </source>
</evidence>
<feature type="transmembrane region" description="Helical" evidence="6">
    <location>
        <begin position="7"/>
        <end position="25"/>
    </location>
</feature>
<keyword evidence="3 6" id="KW-0812">Transmembrane</keyword>
<feature type="domain" description="EamA" evidence="7">
    <location>
        <begin position="138"/>
        <end position="270"/>
    </location>
</feature>
<evidence type="ECO:0000256" key="5">
    <source>
        <dbReference type="ARBA" id="ARBA00023136"/>
    </source>
</evidence>
<feature type="transmembrane region" description="Helical" evidence="6">
    <location>
        <begin position="90"/>
        <end position="108"/>
    </location>
</feature>
<reference evidence="8 9" key="1">
    <citation type="journal article" date="2022" name="Microbiol. Resour. Announc.">
        <title>Complete Genome Sequence of the Hyperthermophilic and Acidophilic Archaeon Saccharolobus caldissimus Strain HS-3T.</title>
        <authorList>
            <person name="Sakai H.D."/>
            <person name="Kurosawa N."/>
        </authorList>
    </citation>
    <scope>NUCLEOTIDE SEQUENCE [LARGE SCALE GENOMIC DNA]</scope>
    <source>
        <strain evidence="8 9">JCM32116</strain>
    </source>
</reference>
<feature type="transmembrane region" description="Helical" evidence="6">
    <location>
        <begin position="64"/>
        <end position="84"/>
    </location>
</feature>
<evidence type="ECO:0000256" key="2">
    <source>
        <dbReference type="ARBA" id="ARBA00022475"/>
    </source>
</evidence>
<sequence length="279" mass="30469">MQRLVSSFIKWILPLSIFWGLSFPLTKIVSYSVSPMIISLVRVSVATLFFYALGRGFSIGFKQFINAVLNFILFLIFLNLGVFLSPNPGLVAVMIYTQPIFVLVIEWIMGSKVKIKGAIGVVLGVIGVVSSATLSFNLGLILGLLAGISWAGGTVYYSRYLAKEDLIKLNAFMALVSIPFLGLLTPLDYYFDFSIIVLGLLILLAILAQILGFFFWFNGVRELGSIYASSGSLLVPVMAYLLSFIILGVVPTISQIVGSIITLVGVYLTLTSKFNEKSS</sequence>
<dbReference type="PANTHER" id="PTHR32322:SF18">
    <property type="entry name" value="S-ADENOSYLMETHIONINE_S-ADENOSYLHOMOCYSTEINE TRANSPORTER"/>
    <property type="match status" value="1"/>
</dbReference>
<keyword evidence="4 6" id="KW-1133">Transmembrane helix</keyword>